<keyword evidence="2" id="KW-0443">Lipid metabolism</keyword>
<dbReference type="GO" id="GO:0046872">
    <property type="term" value="F:metal ion binding"/>
    <property type="evidence" value="ECO:0007669"/>
    <property type="project" value="UniProtKB-KW"/>
</dbReference>
<keyword evidence="5" id="KW-1185">Reference proteome</keyword>
<dbReference type="GO" id="GO:0016020">
    <property type="term" value="C:membrane"/>
    <property type="evidence" value="ECO:0007669"/>
    <property type="project" value="GOC"/>
</dbReference>
<comment type="similarity">
    <text evidence="2">Belongs to the neutral ceramidase family.</text>
</comment>
<evidence type="ECO:0000256" key="1">
    <source>
        <dbReference type="PIRSR" id="PIRSR606823-2"/>
    </source>
</evidence>
<dbReference type="GO" id="GO:0046512">
    <property type="term" value="P:sphingosine biosynthetic process"/>
    <property type="evidence" value="ECO:0007669"/>
    <property type="project" value="TreeGrafter"/>
</dbReference>
<feature type="binding site" evidence="1">
    <location>
        <position position="89"/>
    </location>
    <ligand>
        <name>Zn(2+)</name>
        <dbReference type="ChEBI" id="CHEBI:29105"/>
    </ligand>
</feature>
<dbReference type="AlphaFoldDB" id="A0A1M5QPP3"/>
<reference evidence="5" key="1">
    <citation type="submission" date="2016-11" db="EMBL/GenBank/DDBJ databases">
        <authorList>
            <person name="Varghese N."/>
            <person name="Submissions S."/>
        </authorList>
    </citation>
    <scope>NUCLEOTIDE SEQUENCE [LARGE SCALE GENOMIC DNA]</scope>
    <source>
        <strain evidence="5">CGMCC 1.6496</strain>
    </source>
</reference>
<dbReference type="InterPro" id="IPR031329">
    <property type="entry name" value="NEUT/ALK_ceramidase_N"/>
</dbReference>
<evidence type="ECO:0000256" key="2">
    <source>
        <dbReference type="RuleBase" id="RU366019"/>
    </source>
</evidence>
<proteinExistence type="inferred from homology"/>
<comment type="catalytic activity">
    <reaction evidence="2">
        <text>an N-acylsphing-4-enine + H2O = sphing-4-enine + a fatty acid</text>
        <dbReference type="Rhea" id="RHEA:20856"/>
        <dbReference type="ChEBI" id="CHEBI:15377"/>
        <dbReference type="ChEBI" id="CHEBI:28868"/>
        <dbReference type="ChEBI" id="CHEBI:52639"/>
        <dbReference type="ChEBI" id="CHEBI:57756"/>
        <dbReference type="EC" id="3.5.1.23"/>
    </reaction>
</comment>
<organism evidence="4 5">
    <name type="scientific">Virgibacillus chiguensis</name>
    <dbReference type="NCBI Taxonomy" id="411959"/>
    <lineage>
        <taxon>Bacteria</taxon>
        <taxon>Bacillati</taxon>
        <taxon>Bacillota</taxon>
        <taxon>Bacilli</taxon>
        <taxon>Bacillales</taxon>
        <taxon>Bacillaceae</taxon>
        <taxon>Virgibacillus</taxon>
    </lineage>
</organism>
<dbReference type="EC" id="3.5.1.23" evidence="2"/>
<dbReference type="GO" id="GO:0017040">
    <property type="term" value="F:N-acylsphingosine amidohydrolase activity"/>
    <property type="evidence" value="ECO:0007669"/>
    <property type="project" value="UniProtKB-UniRule"/>
</dbReference>
<keyword evidence="1" id="KW-0862">Zinc</keyword>
<gene>
    <name evidence="4" type="ORF">SAMN05421807_104218</name>
</gene>
<sequence>MPLHCGTAKKEITPQIGTNLAGYMKERKAAGIHDPLYTRVFVFSNENDLFIMINLDLVGIDSHYVKLLTNRIWENFSIPKHHVFVHATHTHSGPGGIFDESSLLATAHPYLNGYLPYTKSIVDHQHNQILAAIDYALKNLEICEVKFGEGVAEGIATNRNNLEASYDHKVSVITFTNKQGEKAIMYHFACHPTILNANNVYISADFPGEVSKVLEERSDVNCAMFINGPSADISTRFTRKASTFQEVERIGGKLAQKVIQTSESATAIERPIVRAALYPITLQMRDIPDEKTIKQELKNLQAICSEKQDKVSVGELRRIASQIEGANCLLQIVKNVKKVNDITTVIQLFRIKHIVFVGIPGEFYFESGEEIATYFDFPLLFAGNTNDQIGYIVPKKYWEKRDYEAYTTLLAPESEDKIKQAVREYLYLFANEGECKDG</sequence>
<dbReference type="GO" id="GO:0005576">
    <property type="term" value="C:extracellular region"/>
    <property type="evidence" value="ECO:0007669"/>
    <property type="project" value="TreeGrafter"/>
</dbReference>
<keyword evidence="1" id="KW-0479">Metal-binding</keyword>
<dbReference type="RefSeq" id="WP_073006597.1">
    <property type="nucleotide sequence ID" value="NZ_FQXD01000004.1"/>
</dbReference>
<comment type="cofactor">
    <cofactor evidence="1">
        <name>Zn(2+)</name>
        <dbReference type="ChEBI" id="CHEBI:29105"/>
    </cofactor>
    <text evidence="1">Binds 1 zinc ion per subunit.</text>
</comment>
<evidence type="ECO:0000313" key="4">
    <source>
        <dbReference type="EMBL" id="SHH15789.1"/>
    </source>
</evidence>
<name>A0A1M5QPP3_9BACI</name>
<dbReference type="PANTHER" id="PTHR12670">
    <property type="entry name" value="CERAMIDASE"/>
    <property type="match status" value="1"/>
</dbReference>
<keyword evidence="2" id="KW-0746">Sphingolipid metabolism</keyword>
<evidence type="ECO:0000313" key="5">
    <source>
        <dbReference type="Proteomes" id="UP000184079"/>
    </source>
</evidence>
<accession>A0A1M5QPP3</accession>
<dbReference type="InterPro" id="IPR006823">
    <property type="entry name" value="Ceramidase_alk"/>
</dbReference>
<feature type="binding site" evidence="1">
    <location>
        <position position="191"/>
    </location>
    <ligand>
        <name>Zn(2+)</name>
        <dbReference type="ChEBI" id="CHEBI:29105"/>
    </ligand>
</feature>
<dbReference type="OrthoDB" id="337762at2"/>
<feature type="domain" description="Neutral/alkaline non-lysosomal ceramidase N-terminal" evidence="3">
    <location>
        <begin position="5"/>
        <end position="220"/>
    </location>
</feature>
<dbReference type="Pfam" id="PF04734">
    <property type="entry name" value="Ceramidase_alk"/>
    <property type="match status" value="1"/>
</dbReference>
<dbReference type="EMBL" id="FQXD01000004">
    <property type="protein sequence ID" value="SHH15789.1"/>
    <property type="molecule type" value="Genomic_DNA"/>
</dbReference>
<dbReference type="GO" id="GO:0046514">
    <property type="term" value="P:ceramide catabolic process"/>
    <property type="evidence" value="ECO:0007669"/>
    <property type="project" value="InterPro"/>
</dbReference>
<evidence type="ECO:0000259" key="3">
    <source>
        <dbReference type="Pfam" id="PF04734"/>
    </source>
</evidence>
<keyword evidence="2" id="KW-0378">Hydrolase</keyword>
<dbReference type="PANTHER" id="PTHR12670:SF1">
    <property type="entry name" value="NEUTRAL CERAMIDASE"/>
    <property type="match status" value="1"/>
</dbReference>
<dbReference type="Proteomes" id="UP000184079">
    <property type="component" value="Unassembled WGS sequence"/>
</dbReference>
<protein>
    <recommendedName>
        <fullName evidence="2">Neutral ceramidase</fullName>
        <ecNumber evidence="2">3.5.1.23</ecNumber>
    </recommendedName>
</protein>
<dbReference type="GO" id="GO:0042759">
    <property type="term" value="P:long-chain fatty acid biosynthetic process"/>
    <property type="evidence" value="ECO:0007669"/>
    <property type="project" value="TreeGrafter"/>
</dbReference>